<dbReference type="Gene3D" id="3.40.190.10">
    <property type="entry name" value="Periplasmic binding protein-like II"/>
    <property type="match status" value="2"/>
</dbReference>
<dbReference type="SUPFAM" id="SSF53850">
    <property type="entry name" value="Periplasmic binding protein-like II"/>
    <property type="match status" value="1"/>
</dbReference>
<reference evidence="7 10" key="2">
    <citation type="submission" date="2021-03" db="EMBL/GenBank/DDBJ databases">
        <title>Clinical course, treatment and visual outcome of an outbreak of Burkholderia contaminans endophthalmitis following cataract surgery.</title>
        <authorList>
            <person name="Lind C."/>
            <person name="Olsen K."/>
            <person name="Angelsen N.K."/>
            <person name="Krefting E.A."/>
            <person name="Fossen K."/>
            <person name="Gravningen K."/>
            <person name="Depoorter E."/>
            <person name="Vandamme P."/>
            <person name="Bertelsen G."/>
        </authorList>
    </citation>
    <scope>NUCLEOTIDE SEQUENCE [LARGE SCALE GENOMIC DNA]</scope>
    <source>
        <strain evidence="7 10">51242556</strain>
    </source>
</reference>
<dbReference type="CDD" id="cd08414">
    <property type="entry name" value="PBP2_LTTR_aromatics_like"/>
    <property type="match status" value="1"/>
</dbReference>
<dbReference type="EMBL" id="JAENIB010000004">
    <property type="protein sequence ID" value="MBK1931071.1"/>
    <property type="molecule type" value="Genomic_DNA"/>
</dbReference>
<dbReference type="AlphaFoldDB" id="A0AAP1V5T5"/>
<organism evidence="6 9">
    <name type="scientific">Burkholderia contaminans</name>
    <dbReference type="NCBI Taxonomy" id="488447"/>
    <lineage>
        <taxon>Bacteria</taxon>
        <taxon>Pseudomonadati</taxon>
        <taxon>Pseudomonadota</taxon>
        <taxon>Betaproteobacteria</taxon>
        <taxon>Burkholderiales</taxon>
        <taxon>Burkholderiaceae</taxon>
        <taxon>Burkholderia</taxon>
        <taxon>Burkholderia cepacia complex</taxon>
    </lineage>
</organism>
<dbReference type="Proteomes" id="UP001220209">
    <property type="component" value="Chromosome 2"/>
</dbReference>
<dbReference type="Gene3D" id="1.10.10.10">
    <property type="entry name" value="Winged helix-like DNA-binding domain superfamily/Winged helix DNA-binding domain"/>
    <property type="match status" value="1"/>
</dbReference>
<dbReference type="GO" id="GO:0003700">
    <property type="term" value="F:DNA-binding transcription factor activity"/>
    <property type="evidence" value="ECO:0007669"/>
    <property type="project" value="InterPro"/>
</dbReference>
<reference evidence="6" key="1">
    <citation type="submission" date="2021-01" db="EMBL/GenBank/DDBJ databases">
        <title>Outbreak of Burkholderia contaminns endophthalmitis traced to a clinical ventilation system.</title>
        <authorList>
            <person name="Lipuma J."/>
            <person name="Spilker T."/>
            <person name="Kratholm J."/>
        </authorList>
    </citation>
    <scope>NUCLEOTIDE SEQUENCE</scope>
    <source>
        <strain evidence="6">HI4954</strain>
    </source>
</reference>
<proteinExistence type="inferred from homology"/>
<evidence type="ECO:0000259" key="5">
    <source>
        <dbReference type="PROSITE" id="PS50931"/>
    </source>
</evidence>
<evidence type="ECO:0000313" key="11">
    <source>
        <dbReference type="Proteomes" id="UP001220209"/>
    </source>
</evidence>
<evidence type="ECO:0000313" key="6">
    <source>
        <dbReference type="EMBL" id="MBK1931071.1"/>
    </source>
</evidence>
<dbReference type="Proteomes" id="UP000611459">
    <property type="component" value="Unassembled WGS sequence"/>
</dbReference>
<dbReference type="InterPro" id="IPR005119">
    <property type="entry name" value="LysR_subst-bd"/>
</dbReference>
<dbReference type="PANTHER" id="PTHR30346">
    <property type="entry name" value="TRANSCRIPTIONAL DUAL REGULATOR HCAR-RELATED"/>
    <property type="match status" value="1"/>
</dbReference>
<gene>
    <name evidence="7" type="ORF">J4M89_23560</name>
    <name evidence="6" type="ORF">JIN94_14385</name>
    <name evidence="8" type="ORF">LXE91_24900</name>
</gene>
<name>A0AAP1V5T5_9BURK</name>
<dbReference type="InterPro" id="IPR036388">
    <property type="entry name" value="WH-like_DNA-bd_sf"/>
</dbReference>
<dbReference type="GO" id="GO:0032993">
    <property type="term" value="C:protein-DNA complex"/>
    <property type="evidence" value="ECO:0007669"/>
    <property type="project" value="TreeGrafter"/>
</dbReference>
<evidence type="ECO:0000256" key="1">
    <source>
        <dbReference type="ARBA" id="ARBA00009437"/>
    </source>
</evidence>
<dbReference type="FunFam" id="1.10.10.10:FF:000001">
    <property type="entry name" value="LysR family transcriptional regulator"/>
    <property type="match status" value="1"/>
</dbReference>
<dbReference type="PROSITE" id="PS50931">
    <property type="entry name" value="HTH_LYSR"/>
    <property type="match status" value="1"/>
</dbReference>
<dbReference type="SUPFAM" id="SSF46785">
    <property type="entry name" value="Winged helix' DNA-binding domain"/>
    <property type="match status" value="1"/>
</dbReference>
<dbReference type="Proteomes" id="UP000664048">
    <property type="component" value="Unassembled WGS sequence"/>
</dbReference>
<dbReference type="GeneID" id="93188651"/>
<evidence type="ECO:0000313" key="7">
    <source>
        <dbReference type="EMBL" id="MBO1832364.1"/>
    </source>
</evidence>
<dbReference type="EMBL" id="JAGEMX010000007">
    <property type="protein sequence ID" value="MBO1832364.1"/>
    <property type="molecule type" value="Genomic_DNA"/>
</dbReference>
<keyword evidence="2" id="KW-0805">Transcription regulation</keyword>
<sequence length="306" mass="33750">MQKKNARMDLRQLRYFVTVAEQLHFANAAETLDIAPSALSMQILALEKELGVKLLIRTKRSVTLNAAGLLFLQEARQTLAAAENAKRVAMMAGRGQLGALEIGYVISAACAGVVQRLLTSHAERYPQVRTGLHSLDSPAQIQRLHQRDLDACIVRTAAGNREEVDQILLLRERLVVALPQAHRLAEQEAIHAADLADETFTAPQFERDIGFARHLLAIGRDAGFTPRIELQTKDFLTALVHVASAHGVAIVPESIGNIRLPGLVFRQLLDVQDDSELYLVLRRNDQSPLVASLRDIAIRMGGTRVE</sequence>
<keyword evidence="3" id="KW-0238">DNA-binding</keyword>
<keyword evidence="10" id="KW-1185">Reference proteome</keyword>
<evidence type="ECO:0000256" key="2">
    <source>
        <dbReference type="ARBA" id="ARBA00023015"/>
    </source>
</evidence>
<evidence type="ECO:0000313" key="9">
    <source>
        <dbReference type="Proteomes" id="UP000611459"/>
    </source>
</evidence>
<comment type="similarity">
    <text evidence="1">Belongs to the LysR transcriptional regulatory family.</text>
</comment>
<reference evidence="8 11" key="3">
    <citation type="submission" date="2021-12" db="EMBL/GenBank/DDBJ databases">
        <title>Genomic and phenotypic characterization of three Burkholderia contaminans isolates recovered from different sources.</title>
        <authorList>
            <person name="Lopez De Volder A."/>
            <person name="Fan Y."/>
            <person name="Nunvar J."/>
            <person name="Herrera T."/>
            <person name="Timp W."/>
            <person name="Degrossi J."/>
        </authorList>
    </citation>
    <scope>NUCLEOTIDE SEQUENCE [LARGE SCALE GENOMIC DNA]</scope>
    <source>
        <strain evidence="8 11">LMG 23361</strain>
    </source>
</reference>
<dbReference type="Pfam" id="PF03466">
    <property type="entry name" value="LysR_substrate"/>
    <property type="match status" value="1"/>
</dbReference>
<dbReference type="Pfam" id="PF00126">
    <property type="entry name" value="HTH_1"/>
    <property type="match status" value="1"/>
</dbReference>
<accession>A0AAP1V5T5</accession>
<evidence type="ECO:0000256" key="4">
    <source>
        <dbReference type="ARBA" id="ARBA00023163"/>
    </source>
</evidence>
<dbReference type="RefSeq" id="WP_135370694.1">
    <property type="nucleotide sequence ID" value="NZ_AP018357.1"/>
</dbReference>
<evidence type="ECO:0000313" key="8">
    <source>
        <dbReference type="EMBL" id="WFN21898.1"/>
    </source>
</evidence>
<evidence type="ECO:0000256" key="3">
    <source>
        <dbReference type="ARBA" id="ARBA00023125"/>
    </source>
</evidence>
<evidence type="ECO:0000313" key="10">
    <source>
        <dbReference type="Proteomes" id="UP000664048"/>
    </source>
</evidence>
<dbReference type="EMBL" id="CP090641">
    <property type="protein sequence ID" value="WFN21898.1"/>
    <property type="molecule type" value="Genomic_DNA"/>
</dbReference>
<dbReference type="InterPro" id="IPR036390">
    <property type="entry name" value="WH_DNA-bd_sf"/>
</dbReference>
<feature type="domain" description="HTH lysR-type" evidence="5">
    <location>
        <begin position="8"/>
        <end position="65"/>
    </location>
</feature>
<protein>
    <submittedName>
        <fullName evidence="6">LysR family transcriptional regulator</fullName>
    </submittedName>
    <submittedName>
        <fullName evidence="8">LysR substrate-binding domain-containing protein</fullName>
    </submittedName>
</protein>
<dbReference type="InterPro" id="IPR000847">
    <property type="entry name" value="LysR_HTH_N"/>
</dbReference>
<dbReference type="PANTHER" id="PTHR30346:SF17">
    <property type="entry name" value="LYSR FAMILY TRANSCRIPTIONAL REGULATOR"/>
    <property type="match status" value="1"/>
</dbReference>
<dbReference type="GO" id="GO:0003677">
    <property type="term" value="F:DNA binding"/>
    <property type="evidence" value="ECO:0007669"/>
    <property type="project" value="UniProtKB-KW"/>
</dbReference>
<keyword evidence="4" id="KW-0804">Transcription</keyword>